<keyword evidence="1" id="KW-1133">Transmembrane helix</keyword>
<name>A0A356LEU7_9BURK</name>
<evidence type="ECO:0008006" key="4">
    <source>
        <dbReference type="Google" id="ProtNLM"/>
    </source>
</evidence>
<gene>
    <name evidence="2" type="ORF">DD666_08845</name>
</gene>
<feature type="transmembrane region" description="Helical" evidence="1">
    <location>
        <begin position="83"/>
        <end position="109"/>
    </location>
</feature>
<keyword evidence="1" id="KW-0812">Transmembrane</keyword>
<evidence type="ECO:0000313" key="3">
    <source>
        <dbReference type="Proteomes" id="UP000264036"/>
    </source>
</evidence>
<evidence type="ECO:0000313" key="2">
    <source>
        <dbReference type="EMBL" id="HBP29506.1"/>
    </source>
</evidence>
<reference evidence="2 3" key="1">
    <citation type="journal article" date="2018" name="Nat. Biotechnol.">
        <title>A standardized bacterial taxonomy based on genome phylogeny substantially revises the tree of life.</title>
        <authorList>
            <person name="Parks D.H."/>
            <person name="Chuvochina M."/>
            <person name="Waite D.W."/>
            <person name="Rinke C."/>
            <person name="Skarshewski A."/>
            <person name="Chaumeil P.A."/>
            <person name="Hugenholtz P."/>
        </authorList>
    </citation>
    <scope>NUCLEOTIDE SEQUENCE [LARGE SCALE GENOMIC DNA]</scope>
    <source>
        <strain evidence="2">UBA10707</strain>
    </source>
</reference>
<organism evidence="2 3">
    <name type="scientific">Advenella kashmirensis</name>
    <dbReference type="NCBI Taxonomy" id="310575"/>
    <lineage>
        <taxon>Bacteria</taxon>
        <taxon>Pseudomonadati</taxon>
        <taxon>Pseudomonadota</taxon>
        <taxon>Betaproteobacteria</taxon>
        <taxon>Burkholderiales</taxon>
        <taxon>Alcaligenaceae</taxon>
    </lineage>
</organism>
<sequence length="190" mass="21888">MSFRLPRSALRLFNLLVVMALAAYPFLVYYGKERIGALWITAGLLLLWGVKSLLSRQRWQQIVVLALLVCVMLFQLADKSGFLYFYPVVINLVLLAVFAGSLFTSMSVVERIARSQEPDLPQSAIQYTRAVTKIWIVFFILNGSTIYLLWQAGYFHAWSLYTGFISYVLMGLLFAGEWIYRQHYKRKHAA</sequence>
<feature type="transmembrane region" description="Helical" evidence="1">
    <location>
        <begin position="36"/>
        <end position="54"/>
    </location>
</feature>
<proteinExistence type="predicted"/>
<dbReference type="Proteomes" id="UP000264036">
    <property type="component" value="Unassembled WGS sequence"/>
</dbReference>
<protein>
    <recommendedName>
        <fullName evidence="4">Intracellular septation protein A</fullName>
    </recommendedName>
</protein>
<feature type="transmembrane region" description="Helical" evidence="1">
    <location>
        <begin position="61"/>
        <end position="77"/>
    </location>
</feature>
<feature type="transmembrane region" description="Helical" evidence="1">
    <location>
        <begin position="130"/>
        <end position="150"/>
    </location>
</feature>
<feature type="transmembrane region" description="Helical" evidence="1">
    <location>
        <begin position="12"/>
        <end position="30"/>
    </location>
</feature>
<dbReference type="EMBL" id="DOEK01000024">
    <property type="protein sequence ID" value="HBP29506.1"/>
    <property type="molecule type" value="Genomic_DNA"/>
</dbReference>
<feature type="transmembrane region" description="Helical" evidence="1">
    <location>
        <begin position="156"/>
        <end position="180"/>
    </location>
</feature>
<comment type="caution">
    <text evidence="2">The sequence shown here is derived from an EMBL/GenBank/DDBJ whole genome shotgun (WGS) entry which is preliminary data.</text>
</comment>
<accession>A0A356LEU7</accession>
<keyword evidence="1" id="KW-0472">Membrane</keyword>
<dbReference type="AlphaFoldDB" id="A0A356LEU7"/>
<evidence type="ECO:0000256" key="1">
    <source>
        <dbReference type="SAM" id="Phobius"/>
    </source>
</evidence>